<name>A0A7G2IZN9_CITFR</name>
<dbReference type="Proteomes" id="UP000019194">
    <property type="component" value="Unassembled WGS sequence"/>
</dbReference>
<evidence type="ECO:0000313" key="1">
    <source>
        <dbReference type="EMBL" id="CDL41831.1"/>
    </source>
</evidence>
<accession>A0A7G2IZN9</accession>
<dbReference type="EC" id="1.4.1.4" evidence="1"/>
<organism evidence="1 2">
    <name type="scientific">Citrobacter freundii</name>
    <dbReference type="NCBI Taxonomy" id="546"/>
    <lineage>
        <taxon>Bacteria</taxon>
        <taxon>Pseudomonadati</taxon>
        <taxon>Pseudomonadota</taxon>
        <taxon>Gammaproteobacteria</taxon>
        <taxon>Enterobacterales</taxon>
        <taxon>Enterobacteriaceae</taxon>
        <taxon>Citrobacter</taxon>
        <taxon>Citrobacter freundii complex</taxon>
    </lineage>
</organism>
<proteinExistence type="predicted"/>
<dbReference type="EMBL" id="CBWP010000089">
    <property type="protein sequence ID" value="CDL41831.1"/>
    <property type="molecule type" value="Genomic_DNA"/>
</dbReference>
<dbReference type="Gene3D" id="1.10.8.1210">
    <property type="match status" value="1"/>
</dbReference>
<evidence type="ECO:0000313" key="2">
    <source>
        <dbReference type="Proteomes" id="UP000019194"/>
    </source>
</evidence>
<keyword evidence="1" id="KW-0560">Oxidoreductase</keyword>
<dbReference type="AlphaFoldDB" id="A0A7G2IZN9"/>
<protein>
    <submittedName>
        <fullName evidence="1">NAD-specific glutamate dehydrogenase NADP-specific glutamate dehydrogenase</fullName>
        <ecNumber evidence="1">1.4.1.2</ecNumber>
        <ecNumber evidence="1">1.4.1.4</ecNumber>
    </submittedName>
</protein>
<dbReference type="GO" id="GO:0004354">
    <property type="term" value="F:glutamate dehydrogenase (NADP+) activity"/>
    <property type="evidence" value="ECO:0007669"/>
    <property type="project" value="UniProtKB-EC"/>
</dbReference>
<sequence>MDKLSYASDSSTSAWNTYLQQIERVAPYLGELSHWVDTLRHPKTRADCRYPGADG</sequence>
<dbReference type="GO" id="GO:0004352">
    <property type="term" value="F:glutamate dehydrogenase (NAD+) activity"/>
    <property type="evidence" value="ECO:0007669"/>
    <property type="project" value="UniProtKB-EC"/>
</dbReference>
<comment type="caution">
    <text evidence="1">The sequence shown here is derived from an EMBL/GenBank/DDBJ whole genome shotgun (WGS) entry which is preliminary data.</text>
</comment>
<dbReference type="EC" id="1.4.1.2" evidence="1"/>
<reference evidence="1 2" key="1">
    <citation type="submission" date="2013-10" db="EMBL/GenBank/DDBJ databases">
        <title>Antibiotic resistance diversity of beta-lactamase producers in the General Hospital Vienna.</title>
        <authorList>
            <person name="Barisic I."/>
            <person name="Mitteregger D."/>
            <person name="Hirschl A.M."/>
            <person name="Noehammer C."/>
            <person name="Wiesinger-Mayr H."/>
        </authorList>
    </citation>
    <scope>NUCLEOTIDE SEQUENCE [LARGE SCALE GENOMIC DNA]</scope>
    <source>
        <strain evidence="1 2">ISC11</strain>
    </source>
</reference>